<reference evidence="1 2" key="1">
    <citation type="journal article" date="2015" name="Nature">
        <title>rRNA introns, odd ribosomes, and small enigmatic genomes across a large radiation of phyla.</title>
        <authorList>
            <person name="Brown C.T."/>
            <person name="Hug L.A."/>
            <person name="Thomas B.C."/>
            <person name="Sharon I."/>
            <person name="Castelle C.J."/>
            <person name="Singh A."/>
            <person name="Wilkins M.J."/>
            <person name="Williams K.H."/>
            <person name="Banfield J.F."/>
        </authorList>
    </citation>
    <scope>NUCLEOTIDE SEQUENCE [LARGE SCALE GENOMIC DNA]</scope>
</reference>
<protein>
    <submittedName>
        <fullName evidence="1">2,4-dihydroxyhept-2-ene-1,7-dioic acid aldolase</fullName>
    </submittedName>
</protein>
<dbReference type="Proteomes" id="UP000034778">
    <property type="component" value="Unassembled WGS sequence"/>
</dbReference>
<accession>A0A0F9ZIE9</accession>
<evidence type="ECO:0000313" key="2">
    <source>
        <dbReference type="Proteomes" id="UP000034778"/>
    </source>
</evidence>
<organism evidence="1 2">
    <name type="scientific">Candidatus Woesebacteria bacterium GW2011_GWB1_33_22</name>
    <dbReference type="NCBI Taxonomy" id="1618566"/>
    <lineage>
        <taxon>Bacteria</taxon>
        <taxon>Candidatus Woeseibacteriota</taxon>
    </lineage>
</organism>
<dbReference type="SUPFAM" id="SSF50118">
    <property type="entry name" value="Cell growth inhibitor/plasmid maintenance toxic component"/>
    <property type="match status" value="1"/>
</dbReference>
<comment type="caution">
    <text evidence="1">The sequence shown here is derived from an EMBL/GenBank/DDBJ whole genome shotgun (WGS) entry which is preliminary data.</text>
</comment>
<dbReference type="Pfam" id="PF02452">
    <property type="entry name" value="PemK_toxin"/>
    <property type="match status" value="1"/>
</dbReference>
<dbReference type="InterPro" id="IPR011067">
    <property type="entry name" value="Plasmid_toxin/cell-grow_inhib"/>
</dbReference>
<dbReference type="AlphaFoldDB" id="A0A0F9ZIE9"/>
<gene>
    <name evidence="1" type="ORF">UR35_C0015G0002</name>
</gene>
<proteinExistence type="predicted"/>
<dbReference type="EMBL" id="LBOW01000015">
    <property type="protein sequence ID" value="KKP43879.1"/>
    <property type="molecule type" value="Genomic_DNA"/>
</dbReference>
<dbReference type="STRING" id="1618566.UR35_C0015G0002"/>
<sequence length="133" mass="15890">MTDYILNFKKWFKLKVFLWKFENNKVVFKQNDIWWCSIGMNLGEEIFGKGEKFNRPVLIFKKFTSNSFLGLPLTSKEKSGSWYTKITLHGKNDWVILNQARILDKKRLTKRLGTLDDTDMRRIRKDFLKLYGA</sequence>
<dbReference type="InterPro" id="IPR003477">
    <property type="entry name" value="PemK-like"/>
</dbReference>
<dbReference type="GO" id="GO:0003677">
    <property type="term" value="F:DNA binding"/>
    <property type="evidence" value="ECO:0007669"/>
    <property type="project" value="InterPro"/>
</dbReference>
<dbReference type="Gene3D" id="2.30.30.110">
    <property type="match status" value="1"/>
</dbReference>
<evidence type="ECO:0000313" key="1">
    <source>
        <dbReference type="EMBL" id="KKP43879.1"/>
    </source>
</evidence>
<name>A0A0F9ZIE9_9BACT</name>